<evidence type="ECO:0000313" key="2">
    <source>
        <dbReference type="EMBL" id="PPQ81942.1"/>
    </source>
</evidence>
<proteinExistence type="predicted"/>
<accession>A0A409WTW9</accession>
<reference evidence="2 3" key="1">
    <citation type="journal article" date="2018" name="Evol. Lett.">
        <title>Horizontal gene cluster transfer increased hallucinogenic mushroom diversity.</title>
        <authorList>
            <person name="Reynolds H.T."/>
            <person name="Vijayakumar V."/>
            <person name="Gluck-Thaler E."/>
            <person name="Korotkin H.B."/>
            <person name="Matheny P.B."/>
            <person name="Slot J.C."/>
        </authorList>
    </citation>
    <scope>NUCLEOTIDE SEQUENCE [LARGE SCALE GENOMIC DNA]</scope>
    <source>
        <strain evidence="2 3">2631</strain>
    </source>
</reference>
<protein>
    <submittedName>
        <fullName evidence="2">Uncharacterized protein</fullName>
    </submittedName>
</protein>
<comment type="caution">
    <text evidence="2">The sequence shown here is derived from an EMBL/GenBank/DDBJ whole genome shotgun (WGS) entry which is preliminary data.</text>
</comment>
<dbReference type="InParanoid" id="A0A409WTW9"/>
<gene>
    <name evidence="2" type="ORF">CVT25_013791</name>
</gene>
<name>A0A409WTW9_PSICY</name>
<sequence>MSQDKGHGSKCPRPLQTGQEKLFKPTTKLQPPRPRARPPKEKEEGEIRNGKAKLKRREGRALSEATRNPEIARKERKIRKGRPTAQPKRPSTLDWGEDDDVEIKRLSMPPAQRQKGMAAESQTKV</sequence>
<evidence type="ECO:0000313" key="3">
    <source>
        <dbReference type="Proteomes" id="UP000283269"/>
    </source>
</evidence>
<dbReference type="AlphaFoldDB" id="A0A409WTW9"/>
<keyword evidence="3" id="KW-1185">Reference proteome</keyword>
<feature type="compositionally biased region" description="Basic and acidic residues" evidence="1">
    <location>
        <begin position="38"/>
        <end position="49"/>
    </location>
</feature>
<feature type="region of interest" description="Disordered" evidence="1">
    <location>
        <begin position="1"/>
        <end position="125"/>
    </location>
</feature>
<organism evidence="2 3">
    <name type="scientific">Psilocybe cyanescens</name>
    <dbReference type="NCBI Taxonomy" id="93625"/>
    <lineage>
        <taxon>Eukaryota</taxon>
        <taxon>Fungi</taxon>
        <taxon>Dikarya</taxon>
        <taxon>Basidiomycota</taxon>
        <taxon>Agaricomycotina</taxon>
        <taxon>Agaricomycetes</taxon>
        <taxon>Agaricomycetidae</taxon>
        <taxon>Agaricales</taxon>
        <taxon>Agaricineae</taxon>
        <taxon>Strophariaceae</taxon>
        <taxon>Psilocybe</taxon>
    </lineage>
</organism>
<dbReference type="Proteomes" id="UP000283269">
    <property type="component" value="Unassembled WGS sequence"/>
</dbReference>
<evidence type="ECO:0000256" key="1">
    <source>
        <dbReference type="SAM" id="MobiDB-lite"/>
    </source>
</evidence>
<dbReference type="EMBL" id="NHYD01003195">
    <property type="protein sequence ID" value="PPQ81942.1"/>
    <property type="molecule type" value="Genomic_DNA"/>
</dbReference>